<reference evidence="5 6" key="1">
    <citation type="journal article" date="2022" name="Res Sq">
        <title>Evolution of multicellular longitudinally dividing oral cavity symbionts (Neisseriaceae).</title>
        <authorList>
            <person name="Nyongesa S."/>
            <person name="Weber P."/>
            <person name="Bernet E."/>
            <person name="Pullido F."/>
            <person name="Nieckarz M."/>
            <person name="Delaby M."/>
            <person name="Nieves C."/>
            <person name="Viehboeck T."/>
            <person name="Krause N."/>
            <person name="Rivera-Millot A."/>
            <person name="Nakamura A."/>
            <person name="Vischer N."/>
            <person name="VanNieuwenhze M."/>
            <person name="Brun Y."/>
            <person name="Cava F."/>
            <person name="Bulgheresi S."/>
            <person name="Veyrier F."/>
        </authorList>
    </citation>
    <scope>NUCLEOTIDE SEQUENCE [LARGE SCALE GENOMIC DNA]</scope>
    <source>
        <strain evidence="5 6">SN4</strain>
    </source>
</reference>
<dbReference type="Pfam" id="PF01168">
    <property type="entry name" value="Ala_racemase_N"/>
    <property type="match status" value="1"/>
</dbReference>
<proteinExistence type="inferred from homology"/>
<dbReference type="Proteomes" id="UP000832011">
    <property type="component" value="Chromosome"/>
</dbReference>
<evidence type="ECO:0000256" key="3">
    <source>
        <dbReference type="RuleBase" id="RU004514"/>
    </source>
</evidence>
<dbReference type="RefSeq" id="WP_058305177.1">
    <property type="nucleotide sequence ID" value="NZ_CABKVG010000006.1"/>
</dbReference>
<dbReference type="PANTHER" id="PTHR10146:SF14">
    <property type="entry name" value="PYRIDOXAL PHOSPHATE HOMEOSTASIS PROTEIN"/>
    <property type="match status" value="1"/>
</dbReference>
<keyword evidence="1 2" id="KW-0663">Pyridoxal phosphate</keyword>
<dbReference type="InterPro" id="IPR029066">
    <property type="entry name" value="PLP-binding_barrel"/>
</dbReference>
<evidence type="ECO:0000256" key="1">
    <source>
        <dbReference type="ARBA" id="ARBA00022898"/>
    </source>
</evidence>
<protein>
    <recommendedName>
        <fullName evidence="2">Pyridoxal phosphate homeostasis protein</fullName>
        <shortName evidence="2">PLP homeostasis protein</shortName>
    </recommendedName>
</protein>
<comment type="similarity">
    <text evidence="2 3">Belongs to the pyridoxal phosphate-binding protein YggS/PROSC family.</text>
</comment>
<evidence type="ECO:0000313" key="6">
    <source>
        <dbReference type="Proteomes" id="UP000832011"/>
    </source>
</evidence>
<name>A0ABY4E5J7_9NEIS</name>
<dbReference type="InterPro" id="IPR001608">
    <property type="entry name" value="Ala_racemase_N"/>
</dbReference>
<dbReference type="CDD" id="cd06824">
    <property type="entry name" value="PLPDE_III_Yggs_like"/>
    <property type="match status" value="1"/>
</dbReference>
<dbReference type="HAMAP" id="MF_02087">
    <property type="entry name" value="PLP_homeostasis"/>
    <property type="match status" value="1"/>
</dbReference>
<evidence type="ECO:0000259" key="4">
    <source>
        <dbReference type="Pfam" id="PF01168"/>
    </source>
</evidence>
<feature type="domain" description="Alanine racemase N-terminal" evidence="4">
    <location>
        <begin position="32"/>
        <end position="227"/>
    </location>
</feature>
<dbReference type="SUPFAM" id="SSF51419">
    <property type="entry name" value="PLP-binding barrel"/>
    <property type="match status" value="1"/>
</dbReference>
<accession>A0ABY4E5J7</accession>
<organism evidence="5 6">
    <name type="scientific">Vitreoscilla massiliensis</name>
    <dbReference type="NCBI Taxonomy" id="1689272"/>
    <lineage>
        <taxon>Bacteria</taxon>
        <taxon>Pseudomonadati</taxon>
        <taxon>Pseudomonadota</taxon>
        <taxon>Betaproteobacteria</taxon>
        <taxon>Neisseriales</taxon>
        <taxon>Neisseriaceae</taxon>
        <taxon>Vitreoscilla</taxon>
    </lineage>
</organism>
<dbReference type="Gene3D" id="3.20.20.10">
    <property type="entry name" value="Alanine racemase"/>
    <property type="match status" value="1"/>
</dbReference>
<comment type="function">
    <text evidence="2">Pyridoxal 5'-phosphate (PLP)-binding protein, which is involved in PLP homeostasis.</text>
</comment>
<dbReference type="PANTHER" id="PTHR10146">
    <property type="entry name" value="PROLINE SYNTHETASE CO-TRANSCRIBED BACTERIAL HOMOLOG PROTEIN"/>
    <property type="match status" value="1"/>
</dbReference>
<keyword evidence="6" id="KW-1185">Reference proteome</keyword>
<evidence type="ECO:0000313" key="5">
    <source>
        <dbReference type="EMBL" id="UOO91051.1"/>
    </source>
</evidence>
<sequence length="228" mass="25591">MSQTTLIERYQTVIAHIKQLSHQYRQDETAVTLIAVSKTFPSDDIRTLYQQGQRHFGENYIQEWSQKTEQLSDLDIDWHIIGQIQSNKSRIVAEKAAWVHTIDREKIARRLSEQRPTECPPLNVCIEVNTSGSADKHGVMAADVLNLAQQVSALPQLRLRGLMCVPSHPEDAQQLQQEFALMQQLFKGLQAANLDVDTLSMGMSADMEQAIAAGATHVRIGSAIFGQR</sequence>
<gene>
    <name evidence="5" type="ORF">LVJ82_08820</name>
</gene>
<evidence type="ECO:0000256" key="2">
    <source>
        <dbReference type="HAMAP-Rule" id="MF_02087"/>
    </source>
</evidence>
<feature type="modified residue" description="N6-(pyridoxal phosphate)lysine" evidence="2">
    <location>
        <position position="38"/>
    </location>
</feature>
<dbReference type="PIRSF" id="PIRSF004848">
    <property type="entry name" value="YBL036c_PLPDEIII"/>
    <property type="match status" value="1"/>
</dbReference>
<dbReference type="EMBL" id="CP091511">
    <property type="protein sequence ID" value="UOO91051.1"/>
    <property type="molecule type" value="Genomic_DNA"/>
</dbReference>
<dbReference type="InterPro" id="IPR011078">
    <property type="entry name" value="PyrdxlP_homeostasis"/>
</dbReference>
<dbReference type="NCBIfam" id="TIGR00044">
    <property type="entry name" value="YggS family pyridoxal phosphate-dependent enzyme"/>
    <property type="match status" value="1"/>
</dbReference>